<keyword evidence="6 12" id="KW-0547">Nucleotide-binding</keyword>
<dbReference type="SMART" id="SM00100">
    <property type="entry name" value="cNMP"/>
    <property type="match status" value="2"/>
</dbReference>
<evidence type="ECO:0000256" key="6">
    <source>
        <dbReference type="ARBA" id="ARBA00022741"/>
    </source>
</evidence>
<evidence type="ECO:0000256" key="3">
    <source>
        <dbReference type="ARBA" id="ARBA00022527"/>
    </source>
</evidence>
<evidence type="ECO:0000259" key="14">
    <source>
        <dbReference type="PROSITE" id="PS50011"/>
    </source>
</evidence>
<evidence type="ECO:0000256" key="10">
    <source>
        <dbReference type="ARBA" id="ARBA00047298"/>
    </source>
</evidence>
<keyword evidence="7" id="KW-0418">Kinase</keyword>
<comment type="caution">
    <text evidence="17">The sequence shown here is derived from an EMBL/GenBank/DDBJ whole genome shotgun (WGS) entry which is preliminary data.</text>
</comment>
<keyword evidence="18" id="KW-1185">Reference proteome</keyword>
<dbReference type="GO" id="GO:0004692">
    <property type="term" value="F:cGMP-dependent protein kinase activity"/>
    <property type="evidence" value="ECO:0007669"/>
    <property type="project" value="UniProtKB-EC"/>
</dbReference>
<dbReference type="GO" id="GO:0030553">
    <property type="term" value="F:cGMP binding"/>
    <property type="evidence" value="ECO:0007669"/>
    <property type="project" value="UniProtKB-KW"/>
</dbReference>
<comment type="catalytic activity">
    <reaction evidence="10">
        <text>L-threonyl-[protein] + ATP = O-phospho-L-threonyl-[protein] + ADP + H(+)</text>
        <dbReference type="Rhea" id="RHEA:46608"/>
        <dbReference type="Rhea" id="RHEA-COMP:11060"/>
        <dbReference type="Rhea" id="RHEA-COMP:11605"/>
        <dbReference type="ChEBI" id="CHEBI:15378"/>
        <dbReference type="ChEBI" id="CHEBI:30013"/>
        <dbReference type="ChEBI" id="CHEBI:30616"/>
        <dbReference type="ChEBI" id="CHEBI:61977"/>
        <dbReference type="ChEBI" id="CHEBI:456216"/>
        <dbReference type="EC" id="2.7.11.12"/>
    </reaction>
</comment>
<feature type="domain" description="Protein kinase" evidence="14">
    <location>
        <begin position="464"/>
        <end position="719"/>
    </location>
</feature>
<dbReference type="GO" id="GO:0005524">
    <property type="term" value="F:ATP binding"/>
    <property type="evidence" value="ECO:0007669"/>
    <property type="project" value="UniProtKB-UniRule"/>
</dbReference>
<evidence type="ECO:0000313" key="18">
    <source>
        <dbReference type="Proteomes" id="UP001165065"/>
    </source>
</evidence>
<dbReference type="CDD" id="cd00038">
    <property type="entry name" value="CAP_ED"/>
    <property type="match status" value="2"/>
</dbReference>
<organism evidence="17 18">
    <name type="scientific">Triparma columacea</name>
    <dbReference type="NCBI Taxonomy" id="722753"/>
    <lineage>
        <taxon>Eukaryota</taxon>
        <taxon>Sar</taxon>
        <taxon>Stramenopiles</taxon>
        <taxon>Ochrophyta</taxon>
        <taxon>Bolidophyceae</taxon>
        <taxon>Parmales</taxon>
        <taxon>Triparmaceae</taxon>
        <taxon>Triparma</taxon>
    </lineage>
</organism>
<dbReference type="Pfam" id="PF00069">
    <property type="entry name" value="Pkinase"/>
    <property type="match status" value="1"/>
</dbReference>
<dbReference type="InterPro" id="IPR008271">
    <property type="entry name" value="Ser/Thr_kinase_AS"/>
</dbReference>
<dbReference type="SUPFAM" id="SSF56112">
    <property type="entry name" value="Protein kinase-like (PK-like)"/>
    <property type="match status" value="1"/>
</dbReference>
<sequence length="800" mass="89741">MGAAASSNKGVNPNLTDMASKVRRISSAAEDNVMTKPMDGSDLHNFEEALAEVVKLRKFAYDAFEAFKKRGSVFETTKVLYHSSGAHFLNTNGGNEHGRHRDAVMGTHDKALKSIDDYKKKTIPKVEDVREIILAAVNANVLFAQSGSKEITDMVDAFERREVAEGEKIIEQGDEGNHFYVVEVGSFDVWVKAPGEKNSKKIEGVTLSDGEGFGELGLMYSKPRAATIVASEASVVWSLTRDDFHIITTYHHMKRLRDNTIMLGSVEIQPGKLLKDVFTVQELDHMAMSLEKDNVKKGDIIMRQDTPGDVLFIVKSGKVGVHTYDEKGDKRPRRISVEMASRRASMKLKKGGEEGKDGREMLGSPKQNNMSLEERFGSSPKILDVGGYFGEQALIAEESRTCTVIALEDTELLTLDREMIENTLGLLSDIIAGTHRLDEADDVESASNAAIAKRYHLDMTIDDLDLISVLGAGAFGKVVMCKHKKSKKCFALKCQSKDMIIQQRLEKHVMNELHIMAQFGHPNIALIHTVLQDKRYLYFVLELLQGGELFTHAKKYYKFEESWAKFYAASVVLAYSQIHSHRIAYRDLKPENLVMDHNGYAKIVDFGLAKIMTEGKTWTVCGTPDYLAPEIITTEGHDYAVDYWALGVLIYELTAGQPPFMAEDPMEVYEKILAGGVVNPSHFSKGIRDIIKKLLHVTQTKRLGNTKGGIHAIMTHKWFSGFDWEGLLEQRLATEDIPIVPDIKDPEDTHMFEPWDSSMDLEDVEPSNWKPELPDMYTKHAEREERELAREAEAKRSSNA</sequence>
<dbReference type="GO" id="GO:0009653">
    <property type="term" value="P:anatomical structure morphogenesis"/>
    <property type="evidence" value="ECO:0007669"/>
    <property type="project" value="UniProtKB-ARBA"/>
</dbReference>
<evidence type="ECO:0000256" key="1">
    <source>
        <dbReference type="ARBA" id="ARBA00006352"/>
    </source>
</evidence>
<keyword evidence="9" id="KW-0142">cGMP-binding</keyword>
<dbReference type="InterPro" id="IPR018488">
    <property type="entry name" value="cNMP-bd_CS"/>
</dbReference>
<dbReference type="InterPro" id="IPR017441">
    <property type="entry name" value="Protein_kinase_ATP_BS"/>
</dbReference>
<proteinExistence type="inferred from homology"/>
<dbReference type="Proteomes" id="UP001165065">
    <property type="component" value="Unassembled WGS sequence"/>
</dbReference>
<evidence type="ECO:0000256" key="5">
    <source>
        <dbReference type="ARBA" id="ARBA00022679"/>
    </source>
</evidence>
<feature type="domain" description="Cyclic nucleotide-binding" evidence="15">
    <location>
        <begin position="274"/>
        <end position="425"/>
    </location>
</feature>
<dbReference type="EC" id="2.7.11.12" evidence="2"/>
<evidence type="ECO:0000259" key="15">
    <source>
        <dbReference type="PROSITE" id="PS50042"/>
    </source>
</evidence>
<evidence type="ECO:0000256" key="8">
    <source>
        <dbReference type="ARBA" id="ARBA00022840"/>
    </source>
</evidence>
<dbReference type="Gene3D" id="3.30.200.20">
    <property type="entry name" value="Phosphorylase Kinase, domain 1"/>
    <property type="match status" value="1"/>
</dbReference>
<keyword evidence="4" id="KW-0140">cGMP</keyword>
<dbReference type="AlphaFoldDB" id="A0A9W7L8Y7"/>
<feature type="region of interest" description="Disordered" evidence="13">
    <location>
        <begin position="344"/>
        <end position="372"/>
    </location>
</feature>
<dbReference type="SUPFAM" id="SSF51206">
    <property type="entry name" value="cAMP-binding domain-like"/>
    <property type="match status" value="2"/>
</dbReference>
<dbReference type="PROSITE" id="PS00107">
    <property type="entry name" value="PROTEIN_KINASE_ATP"/>
    <property type="match status" value="1"/>
</dbReference>
<evidence type="ECO:0000259" key="16">
    <source>
        <dbReference type="PROSITE" id="PS51285"/>
    </source>
</evidence>
<evidence type="ECO:0000256" key="4">
    <source>
        <dbReference type="ARBA" id="ARBA00022535"/>
    </source>
</evidence>
<dbReference type="InterPro" id="IPR018490">
    <property type="entry name" value="cNMP-bd_dom_sf"/>
</dbReference>
<dbReference type="InterPro" id="IPR000595">
    <property type="entry name" value="cNMP-bd_dom"/>
</dbReference>
<keyword evidence="8 12" id="KW-0067">ATP-binding</keyword>
<dbReference type="FunFam" id="3.30.200.20:FF:000042">
    <property type="entry name" value="Aurora kinase A"/>
    <property type="match status" value="1"/>
</dbReference>
<dbReference type="FunFam" id="1.10.510.10:FF:000005">
    <property type="entry name" value="cAMP-dependent protein kinase catalytic subunit alpha"/>
    <property type="match status" value="1"/>
</dbReference>
<keyword evidence="5" id="KW-0808">Transferase</keyword>
<feature type="domain" description="AGC-kinase C-terminal" evidence="16">
    <location>
        <begin position="720"/>
        <end position="800"/>
    </location>
</feature>
<feature type="domain" description="Cyclic nucleotide-binding" evidence="15">
    <location>
        <begin position="142"/>
        <end position="247"/>
    </location>
</feature>
<dbReference type="Gene3D" id="2.60.120.10">
    <property type="entry name" value="Jelly Rolls"/>
    <property type="match status" value="2"/>
</dbReference>
<evidence type="ECO:0000256" key="13">
    <source>
        <dbReference type="SAM" id="MobiDB-lite"/>
    </source>
</evidence>
<feature type="compositionally biased region" description="Basic and acidic residues" evidence="13">
    <location>
        <begin position="350"/>
        <end position="360"/>
    </location>
</feature>
<reference evidence="18" key="1">
    <citation type="journal article" date="2023" name="Commun. Biol.">
        <title>Genome analysis of Parmales, the sister group of diatoms, reveals the evolutionary specialization of diatoms from phago-mixotrophs to photoautotrophs.</title>
        <authorList>
            <person name="Ban H."/>
            <person name="Sato S."/>
            <person name="Yoshikawa S."/>
            <person name="Yamada K."/>
            <person name="Nakamura Y."/>
            <person name="Ichinomiya M."/>
            <person name="Sato N."/>
            <person name="Blanc-Mathieu R."/>
            <person name="Endo H."/>
            <person name="Kuwata A."/>
            <person name="Ogata H."/>
        </authorList>
    </citation>
    <scope>NUCLEOTIDE SEQUENCE [LARGE SCALE GENOMIC DNA]</scope>
</reference>
<dbReference type="PRINTS" id="PR00103">
    <property type="entry name" value="CAMPKINASE"/>
</dbReference>
<dbReference type="InterPro" id="IPR011009">
    <property type="entry name" value="Kinase-like_dom_sf"/>
</dbReference>
<dbReference type="InterPro" id="IPR000961">
    <property type="entry name" value="AGC-kinase_C"/>
</dbReference>
<feature type="binding site" evidence="12">
    <location>
        <position position="493"/>
    </location>
    <ligand>
        <name>ATP</name>
        <dbReference type="ChEBI" id="CHEBI:30616"/>
    </ligand>
</feature>
<evidence type="ECO:0000256" key="11">
    <source>
        <dbReference type="ARBA" id="ARBA00047462"/>
    </source>
</evidence>
<dbReference type="EMBL" id="BRYA01000146">
    <property type="protein sequence ID" value="GMI41270.1"/>
    <property type="molecule type" value="Genomic_DNA"/>
</dbReference>
<dbReference type="Gene3D" id="1.10.510.10">
    <property type="entry name" value="Transferase(Phosphotransferase) domain 1"/>
    <property type="match status" value="1"/>
</dbReference>
<protein>
    <recommendedName>
        <fullName evidence="2">cGMP-dependent protein kinase</fullName>
        <ecNumber evidence="2">2.7.11.12</ecNumber>
    </recommendedName>
</protein>
<evidence type="ECO:0000256" key="9">
    <source>
        <dbReference type="ARBA" id="ARBA00022992"/>
    </source>
</evidence>
<dbReference type="PROSITE" id="PS00889">
    <property type="entry name" value="CNMP_BINDING_2"/>
    <property type="match status" value="1"/>
</dbReference>
<dbReference type="PANTHER" id="PTHR24353">
    <property type="entry name" value="CYCLIC NUCLEOTIDE-DEPENDENT PROTEIN KINASE"/>
    <property type="match status" value="1"/>
</dbReference>
<dbReference type="PANTHER" id="PTHR24353:SF147">
    <property type="entry name" value="CGMP-DEPENDENT SERINE_THREONIN PROTEIN KINASE-RELATED"/>
    <property type="match status" value="1"/>
</dbReference>
<keyword evidence="3" id="KW-0723">Serine/threonine-protein kinase</keyword>
<evidence type="ECO:0000313" key="17">
    <source>
        <dbReference type="EMBL" id="GMI41270.1"/>
    </source>
</evidence>
<feature type="region of interest" description="Disordered" evidence="13">
    <location>
        <begin position="757"/>
        <end position="800"/>
    </location>
</feature>
<dbReference type="PROSITE" id="PS50011">
    <property type="entry name" value="PROTEIN_KINASE_DOM"/>
    <property type="match status" value="1"/>
</dbReference>
<comment type="catalytic activity">
    <reaction evidence="11">
        <text>L-seryl-[protein] + ATP = O-phospho-L-seryl-[protein] + ADP + H(+)</text>
        <dbReference type="Rhea" id="RHEA:17989"/>
        <dbReference type="Rhea" id="RHEA-COMP:9863"/>
        <dbReference type="Rhea" id="RHEA-COMP:11604"/>
        <dbReference type="ChEBI" id="CHEBI:15378"/>
        <dbReference type="ChEBI" id="CHEBI:29999"/>
        <dbReference type="ChEBI" id="CHEBI:30616"/>
        <dbReference type="ChEBI" id="CHEBI:83421"/>
        <dbReference type="ChEBI" id="CHEBI:456216"/>
        <dbReference type="EC" id="2.7.11.12"/>
    </reaction>
</comment>
<dbReference type="PROSITE" id="PS00888">
    <property type="entry name" value="CNMP_BINDING_1"/>
    <property type="match status" value="1"/>
</dbReference>
<dbReference type="PROSITE" id="PS00108">
    <property type="entry name" value="PROTEIN_KINASE_ST"/>
    <property type="match status" value="1"/>
</dbReference>
<comment type="similarity">
    <text evidence="1">Belongs to the protein kinase superfamily. AGC Ser/Thr protein kinase family. cGMP subfamily.</text>
</comment>
<evidence type="ECO:0000256" key="7">
    <source>
        <dbReference type="ARBA" id="ARBA00022777"/>
    </source>
</evidence>
<accession>A0A9W7L8Y7</accession>
<evidence type="ECO:0000256" key="2">
    <source>
        <dbReference type="ARBA" id="ARBA00012428"/>
    </source>
</evidence>
<name>A0A9W7L8Y7_9STRA</name>
<evidence type="ECO:0000256" key="12">
    <source>
        <dbReference type="PROSITE-ProRule" id="PRU10141"/>
    </source>
</evidence>
<gene>
    <name evidence="17" type="ORF">TrCOL_g7648</name>
</gene>
<dbReference type="Pfam" id="PF00027">
    <property type="entry name" value="cNMP_binding"/>
    <property type="match status" value="2"/>
</dbReference>
<dbReference type="InterPro" id="IPR014710">
    <property type="entry name" value="RmlC-like_jellyroll"/>
</dbReference>
<dbReference type="PROSITE" id="PS51285">
    <property type="entry name" value="AGC_KINASE_CTER"/>
    <property type="match status" value="1"/>
</dbReference>
<dbReference type="OrthoDB" id="189067at2759"/>
<dbReference type="SMART" id="SM00220">
    <property type="entry name" value="S_TKc"/>
    <property type="match status" value="1"/>
</dbReference>
<dbReference type="InterPro" id="IPR000719">
    <property type="entry name" value="Prot_kinase_dom"/>
</dbReference>
<dbReference type="PROSITE" id="PS50042">
    <property type="entry name" value="CNMP_BINDING_3"/>
    <property type="match status" value="2"/>
</dbReference>
<feature type="compositionally biased region" description="Basic and acidic residues" evidence="13">
    <location>
        <begin position="777"/>
        <end position="800"/>
    </location>
</feature>